<evidence type="ECO:0000256" key="1">
    <source>
        <dbReference type="SAM" id="SignalP"/>
    </source>
</evidence>
<dbReference type="Proteomes" id="UP001185659">
    <property type="component" value="Unassembled WGS sequence"/>
</dbReference>
<sequence>MMAKFVAAIIVLATVTPAAAQSMTPMRGEIGSFSDSFAVRVRPHNPYRHRIEVAVRVYDEDFRPIAAKVVPSTMMLGSDVSRPVLVSVDFGESRTKRVRICTESIPFPDQKTRIRAQICGRFIAYRAN</sequence>
<comment type="caution">
    <text evidence="2">The sequence shown here is derived from an EMBL/GenBank/DDBJ whole genome shotgun (WGS) entry which is preliminary data.</text>
</comment>
<dbReference type="RefSeq" id="WP_317560210.1">
    <property type="nucleotide sequence ID" value="NZ_JAWLIP010000001.1"/>
</dbReference>
<organism evidence="2 3">
    <name type="scientific">Nitratireductor aquimarinus</name>
    <dbReference type="NCBI Taxonomy" id="889300"/>
    <lineage>
        <taxon>Bacteria</taxon>
        <taxon>Pseudomonadati</taxon>
        <taxon>Pseudomonadota</taxon>
        <taxon>Alphaproteobacteria</taxon>
        <taxon>Hyphomicrobiales</taxon>
        <taxon>Phyllobacteriaceae</taxon>
        <taxon>Nitratireductor</taxon>
    </lineage>
</organism>
<evidence type="ECO:0000313" key="2">
    <source>
        <dbReference type="EMBL" id="MDV6224889.1"/>
    </source>
</evidence>
<keyword evidence="3" id="KW-1185">Reference proteome</keyword>
<dbReference type="EMBL" id="JAWLIP010000001">
    <property type="protein sequence ID" value="MDV6224889.1"/>
    <property type="molecule type" value="Genomic_DNA"/>
</dbReference>
<gene>
    <name evidence="2" type="ORF">R2G56_01195</name>
</gene>
<accession>A0ABU4AF55</accession>
<protein>
    <submittedName>
        <fullName evidence="2">Uncharacterized protein</fullName>
    </submittedName>
</protein>
<name>A0ABU4AF55_9HYPH</name>
<feature type="signal peptide" evidence="1">
    <location>
        <begin position="1"/>
        <end position="20"/>
    </location>
</feature>
<keyword evidence="1" id="KW-0732">Signal</keyword>
<evidence type="ECO:0000313" key="3">
    <source>
        <dbReference type="Proteomes" id="UP001185659"/>
    </source>
</evidence>
<feature type="chain" id="PRO_5046904992" evidence="1">
    <location>
        <begin position="21"/>
        <end position="128"/>
    </location>
</feature>
<proteinExistence type="predicted"/>
<reference evidence="2 3" key="1">
    <citation type="submission" date="2023-10" db="EMBL/GenBank/DDBJ databases">
        <authorList>
            <person name="Venkata Ramana C."/>
            <person name="Sasikala C."/>
            <person name="Dhurka M."/>
        </authorList>
    </citation>
    <scope>NUCLEOTIDE SEQUENCE [LARGE SCALE GENOMIC DNA]</scope>
    <source>
        <strain evidence="2 3">KCTC 32151</strain>
    </source>
</reference>